<evidence type="ECO:0000313" key="1">
    <source>
        <dbReference type="EMBL" id="KAA0146236.1"/>
    </source>
</evidence>
<dbReference type="AlphaFoldDB" id="A0A5A8BZT4"/>
<dbReference type="Proteomes" id="UP000323011">
    <property type="component" value="Unassembled WGS sequence"/>
</dbReference>
<evidence type="ECO:0000313" key="5">
    <source>
        <dbReference type="Proteomes" id="UP000324907"/>
    </source>
</evidence>
<evidence type="ECO:0000313" key="4">
    <source>
        <dbReference type="Proteomes" id="UP000323011"/>
    </source>
</evidence>
<evidence type="ECO:0000313" key="2">
    <source>
        <dbReference type="EMBL" id="KAA0151080.1"/>
    </source>
</evidence>
<organism evidence="1 6">
    <name type="scientific">Cafeteria roenbergensis</name>
    <name type="common">Marine flagellate</name>
    <dbReference type="NCBI Taxonomy" id="33653"/>
    <lineage>
        <taxon>Eukaryota</taxon>
        <taxon>Sar</taxon>
        <taxon>Stramenopiles</taxon>
        <taxon>Bigyra</taxon>
        <taxon>Opalozoa</taxon>
        <taxon>Bicosoecida</taxon>
        <taxon>Cafeteriaceae</taxon>
        <taxon>Cafeteria</taxon>
    </lineage>
</organism>
<dbReference type="EMBL" id="VLTL01000095">
    <property type="protein sequence ID" value="KAA0161426.1"/>
    <property type="molecule type" value="Genomic_DNA"/>
</dbReference>
<evidence type="ECO:0000313" key="3">
    <source>
        <dbReference type="EMBL" id="KAA0161426.1"/>
    </source>
</evidence>
<sequence length="283" mass="30663">MTTLRVNKDLRIVQGSGKFTGKRKADAVRRVKKSGLSASQSSSVVSGVSAMTNKQFKLTPANRKKAIAFVMKETGLKHRESAKIVRLTVEHTKRVGGGFWDWLGKAARSVGQGLISFIPGGGFINEGIDALADKRKYNWKKGAYDSALSALPVPGLAKVAGDFVLDKTGLKKKIIGKGRATGRHEIVKKVMEKTGMSMIEASKYVKQKGLYKPISGGARTRSGVGGATPVTPVFEEPAPVRRPRPACDAMARRGRLVSKLMRENPGMNLGQASRYIKEHNLAF</sequence>
<proteinExistence type="predicted"/>
<dbReference type="Proteomes" id="UP000324907">
    <property type="component" value="Unassembled WGS sequence"/>
</dbReference>
<protein>
    <submittedName>
        <fullName evidence="1">Uncharacterized protein</fullName>
    </submittedName>
</protein>
<dbReference type="Proteomes" id="UP000325113">
    <property type="component" value="Unassembled WGS sequence"/>
</dbReference>
<gene>
    <name evidence="3" type="ORF">FNF28_05059</name>
    <name evidence="2" type="ORF">FNF29_04771</name>
    <name evidence="1" type="ORF">FNF31_07826</name>
</gene>
<comment type="caution">
    <text evidence="1">The sequence shown here is derived from an EMBL/GenBank/DDBJ whole genome shotgun (WGS) entry which is preliminary data.</text>
</comment>
<name>A0A5A8BZT4_CAFRO</name>
<evidence type="ECO:0000313" key="6">
    <source>
        <dbReference type="Proteomes" id="UP000325113"/>
    </source>
</evidence>
<dbReference type="EMBL" id="VLTN01000029">
    <property type="protein sequence ID" value="KAA0151080.1"/>
    <property type="molecule type" value="Genomic_DNA"/>
</dbReference>
<dbReference type="EMBL" id="VLTM01000195">
    <property type="protein sequence ID" value="KAA0146236.1"/>
    <property type="molecule type" value="Genomic_DNA"/>
</dbReference>
<reference evidence="4 5" key="1">
    <citation type="submission" date="2019-07" db="EMBL/GenBank/DDBJ databases">
        <title>Genomes of Cafeteria roenbergensis.</title>
        <authorList>
            <person name="Fischer M.G."/>
            <person name="Hackl T."/>
            <person name="Roman M."/>
        </authorList>
    </citation>
    <scope>NUCLEOTIDE SEQUENCE [LARGE SCALE GENOMIC DNA]</scope>
    <source>
        <strain evidence="2 4">BVI</strain>
        <strain evidence="1 6">Cflag</strain>
        <strain evidence="3 5">RCC970-E3</strain>
    </source>
</reference>
<accession>A0A5A8BZT4</accession>
<keyword evidence="4" id="KW-1185">Reference proteome</keyword>